<dbReference type="EC" id="1.5.1.37" evidence="3"/>
<dbReference type="InterPro" id="IPR002563">
    <property type="entry name" value="Flavin_Rdtase-like_dom"/>
</dbReference>
<feature type="domain" description="Flavin reductase like" evidence="2">
    <location>
        <begin position="32"/>
        <end position="180"/>
    </location>
</feature>
<gene>
    <name evidence="3" type="primary">hpaC</name>
    <name evidence="3" type="ORF">R77564_03967</name>
</gene>
<dbReference type="SMART" id="SM00903">
    <property type="entry name" value="Flavin_Reduct"/>
    <property type="match status" value="1"/>
</dbReference>
<evidence type="ECO:0000313" key="3">
    <source>
        <dbReference type="EMBL" id="CAJ0896200.1"/>
    </source>
</evidence>
<dbReference type="InterPro" id="IPR012349">
    <property type="entry name" value="Split_barrel_FMN-bd"/>
</dbReference>
<sequence>MDQPINQRLDWTPNLALQALPSVSAQEHRTGLRNLAAAVNIITAGHEGARAGLTATAVVSVTAEPPRLAVFVNKNVVAADIILRSGALCVNVLSGPQEAVAKAFAGMVEGVHGDERFRHGSWSTMVTHSPALDNALVNFDCRVVKVYDESTHHVFLCEVLATRGCIDEDALVYINGAFRQIPH</sequence>
<keyword evidence="1 3" id="KW-0560">Oxidoreductase</keyword>
<name>A0ABN9KHN5_9RALS</name>
<dbReference type="Gene3D" id="2.30.110.10">
    <property type="entry name" value="Electron Transport, Fmn-binding Protein, Chain A"/>
    <property type="match status" value="1"/>
</dbReference>
<organism evidence="3 4">
    <name type="scientific">Ralstonia flatus</name>
    <dbReference type="NCBI Taxonomy" id="3058601"/>
    <lineage>
        <taxon>Bacteria</taxon>
        <taxon>Pseudomonadati</taxon>
        <taxon>Pseudomonadota</taxon>
        <taxon>Betaproteobacteria</taxon>
        <taxon>Burkholderiales</taxon>
        <taxon>Burkholderiaceae</taxon>
        <taxon>Ralstonia</taxon>
    </lineage>
</organism>
<reference evidence="3 4" key="1">
    <citation type="submission" date="2023-07" db="EMBL/GenBank/DDBJ databases">
        <authorList>
            <person name="Peeters C."/>
        </authorList>
    </citation>
    <scope>NUCLEOTIDE SEQUENCE [LARGE SCALE GENOMIC DNA]</scope>
    <source>
        <strain evidence="3 4">LMG 32965</strain>
    </source>
</reference>
<dbReference type="GO" id="GO:0016491">
    <property type="term" value="F:oxidoreductase activity"/>
    <property type="evidence" value="ECO:0007669"/>
    <property type="project" value="UniProtKB-KW"/>
</dbReference>
<keyword evidence="4" id="KW-1185">Reference proteome</keyword>
<evidence type="ECO:0000259" key="2">
    <source>
        <dbReference type="SMART" id="SM00903"/>
    </source>
</evidence>
<dbReference type="PANTHER" id="PTHR30466">
    <property type="entry name" value="FLAVIN REDUCTASE"/>
    <property type="match status" value="1"/>
</dbReference>
<dbReference type="SUPFAM" id="SSF50475">
    <property type="entry name" value="FMN-binding split barrel"/>
    <property type="match status" value="1"/>
</dbReference>
<dbReference type="PANTHER" id="PTHR30466:SF1">
    <property type="entry name" value="FMN REDUCTASE (NADH) RUTF"/>
    <property type="match status" value="1"/>
</dbReference>
<dbReference type="InterPro" id="IPR050268">
    <property type="entry name" value="NADH-dep_flavin_reductase"/>
</dbReference>
<evidence type="ECO:0000256" key="1">
    <source>
        <dbReference type="ARBA" id="ARBA00023002"/>
    </source>
</evidence>
<dbReference type="EMBL" id="CAUDLI010000009">
    <property type="protein sequence ID" value="CAJ0896200.1"/>
    <property type="molecule type" value="Genomic_DNA"/>
</dbReference>
<dbReference type="Pfam" id="PF01613">
    <property type="entry name" value="Flavin_Reduct"/>
    <property type="match status" value="1"/>
</dbReference>
<dbReference type="Proteomes" id="UP001189792">
    <property type="component" value="Unassembled WGS sequence"/>
</dbReference>
<dbReference type="RefSeq" id="WP_316887410.1">
    <property type="nucleotide sequence ID" value="NZ_CAUDLI010000009.1"/>
</dbReference>
<accession>A0ABN9KHN5</accession>
<proteinExistence type="predicted"/>
<comment type="caution">
    <text evidence="3">The sequence shown here is derived from an EMBL/GenBank/DDBJ whole genome shotgun (WGS) entry which is preliminary data.</text>
</comment>
<protein>
    <submittedName>
        <fullName evidence="3">4-hydroxyphenylacetate 3-monooxygenase reductase component</fullName>
        <ecNumber evidence="3">1.5.1.37</ecNumber>
    </submittedName>
</protein>
<evidence type="ECO:0000313" key="4">
    <source>
        <dbReference type="Proteomes" id="UP001189792"/>
    </source>
</evidence>